<organism evidence="2">
    <name type="scientific">Hexamita inflata</name>
    <dbReference type="NCBI Taxonomy" id="28002"/>
    <lineage>
        <taxon>Eukaryota</taxon>
        <taxon>Metamonada</taxon>
        <taxon>Diplomonadida</taxon>
        <taxon>Hexamitidae</taxon>
        <taxon>Hexamitinae</taxon>
        <taxon>Hexamita</taxon>
    </lineage>
</organism>
<reference evidence="3 4" key="2">
    <citation type="submission" date="2024-07" db="EMBL/GenBank/DDBJ databases">
        <authorList>
            <person name="Akdeniz Z."/>
        </authorList>
    </citation>
    <scope>NUCLEOTIDE SEQUENCE [LARGE SCALE GENOMIC DNA]</scope>
</reference>
<comment type="caution">
    <text evidence="2">The sequence shown here is derived from an EMBL/GenBank/DDBJ whole genome shotgun (WGS) entry which is preliminary data.</text>
</comment>
<keyword evidence="1" id="KW-0812">Transmembrane</keyword>
<gene>
    <name evidence="2" type="ORF">HINF_LOCUS40559</name>
    <name evidence="3" type="ORF">HINF_LOCUS8817</name>
</gene>
<keyword evidence="2" id="KW-0675">Receptor</keyword>
<keyword evidence="1" id="KW-0472">Membrane</keyword>
<evidence type="ECO:0000313" key="3">
    <source>
        <dbReference type="EMBL" id="CAL5985356.1"/>
    </source>
</evidence>
<dbReference type="Proteomes" id="UP001642409">
    <property type="component" value="Unassembled WGS sequence"/>
</dbReference>
<protein>
    <submittedName>
        <fullName evidence="2">Growth factor receptor cysteine-rich domain superfamily</fullName>
    </submittedName>
    <submittedName>
        <fullName evidence="3">Growth_factor receptor cysteine-rich domain superfamily</fullName>
    </submittedName>
</protein>
<reference evidence="2" key="1">
    <citation type="submission" date="2023-06" db="EMBL/GenBank/DDBJ databases">
        <authorList>
            <person name="Kurt Z."/>
        </authorList>
    </citation>
    <scope>NUCLEOTIDE SEQUENCE</scope>
</reference>
<dbReference type="InterPro" id="IPR009030">
    <property type="entry name" value="Growth_fac_rcpt_cys_sf"/>
</dbReference>
<accession>A0AA86UET7</accession>
<dbReference type="EMBL" id="CAXDID020000018">
    <property type="protein sequence ID" value="CAL5985356.1"/>
    <property type="molecule type" value="Genomic_DNA"/>
</dbReference>
<dbReference type="AlphaFoldDB" id="A0AA86UET7"/>
<keyword evidence="1" id="KW-1133">Transmembrane helix</keyword>
<dbReference type="EMBL" id="CATOUU010000834">
    <property type="protein sequence ID" value="CAI9952914.1"/>
    <property type="molecule type" value="Genomic_DNA"/>
</dbReference>
<name>A0AA86UET7_9EUKA</name>
<evidence type="ECO:0000313" key="4">
    <source>
        <dbReference type="Proteomes" id="UP001642409"/>
    </source>
</evidence>
<keyword evidence="4" id="KW-1185">Reference proteome</keyword>
<sequence length="330" mass="36532">MILIVITLQTCTDDNCCYQTYGDGALFKDNQCQCNELRRYIGTLTNSQSKCTRCPEMVDRLQAGCLTCDYVYGEQAIFQNDQCECNTALFYIGTLPVFNSQCTKCPEILDSSQTSCASCYEVYGAGAKFSIDKCICDSQNNYFGTLTQAGDTCLKCPEAIDSSHSCKTCLEVYGTGVVFDSVCKCDTSQKYIGSLLKPTDTCILCSERMNFAKTACILCSQLDSNSQFNSENGQCKCKPGFSLKSKQCTKQSNNITIGLSVGIPISVVVVILIMFLFVSSKRRKDENKLQQTQQQVKNDTNETVQVACAQVMNDVDTEVPKFVEENHVQK</sequence>
<feature type="transmembrane region" description="Helical" evidence="1">
    <location>
        <begin position="255"/>
        <end position="278"/>
    </location>
</feature>
<evidence type="ECO:0000256" key="1">
    <source>
        <dbReference type="SAM" id="Phobius"/>
    </source>
</evidence>
<evidence type="ECO:0000313" key="2">
    <source>
        <dbReference type="EMBL" id="CAI9952914.1"/>
    </source>
</evidence>
<dbReference type="SUPFAM" id="SSF57184">
    <property type="entry name" value="Growth factor receptor domain"/>
    <property type="match status" value="1"/>
</dbReference>
<proteinExistence type="predicted"/>